<dbReference type="SUPFAM" id="SSF51556">
    <property type="entry name" value="Metallo-dependent hydrolases"/>
    <property type="match status" value="1"/>
</dbReference>
<dbReference type="EMBL" id="JBGEHV010000011">
    <property type="protein sequence ID" value="MEY8039370.1"/>
    <property type="molecule type" value="Genomic_DNA"/>
</dbReference>
<dbReference type="InterPro" id="IPR050287">
    <property type="entry name" value="MTA/SAH_deaminase"/>
</dbReference>
<protein>
    <submittedName>
        <fullName evidence="3">Formimidoylglutamate deiminase</fullName>
        <ecNumber evidence="3">3.5.3.13</ecNumber>
    </submittedName>
</protein>
<dbReference type="InterPro" id="IPR006680">
    <property type="entry name" value="Amidohydro-rel"/>
</dbReference>
<dbReference type="InterPro" id="IPR011059">
    <property type="entry name" value="Metal-dep_hydrolase_composite"/>
</dbReference>
<proteinExistence type="predicted"/>
<dbReference type="InterPro" id="IPR010252">
    <property type="entry name" value="HutF"/>
</dbReference>
<dbReference type="NCBIfam" id="TIGR02022">
    <property type="entry name" value="hutF"/>
    <property type="match status" value="1"/>
</dbReference>
<sequence>MTAYWCERAWLPTGPAPAVLLDVDGDRITAVRPGAEPGFATRLTGLVVPGAANAHSHAFHRALRGAGGPGTFWTWRDRMYRLARRLDPDRYHRLARAAYAEMLLAGYTAVGEFHYVHHAPGGTRYADPNAMGEALLHAARDAGIRCTLLDTCYLAGGFGTPLDEPQLRFSDGDAHAWAERVDALRPGPGQRIGAAVHSVRAVPAEQIPHVVDWARHRGAPLHAHLSEQPAENTACRAAHGTTPTGLLAARGALDAEFTAVHATHLTDEDVTALGGAGVCLCPTTEADLADGIGPAGALAAAGATLSIGSDGHSAVDPWAEAQAVEAGQRLATGRRGHFTPAALLGMATAAGHRALGMPGGALAPGAPADLVALDLGSARLAGVELTDVPAVARAADVRDVVVGGEHVVRDRAHRTIDVPAALRSAIDDLREDP</sequence>
<dbReference type="RefSeq" id="WP_345367504.1">
    <property type="nucleotide sequence ID" value="NZ_BAABII010000019.1"/>
</dbReference>
<evidence type="ECO:0000313" key="4">
    <source>
        <dbReference type="Proteomes" id="UP001564626"/>
    </source>
</evidence>
<dbReference type="SUPFAM" id="SSF51338">
    <property type="entry name" value="Composite domain of metallo-dependent hydrolases"/>
    <property type="match status" value="1"/>
</dbReference>
<comment type="caution">
    <text evidence="3">The sequence shown here is derived from an EMBL/GenBank/DDBJ whole genome shotgun (WGS) entry which is preliminary data.</text>
</comment>
<dbReference type="PANTHER" id="PTHR43794">
    <property type="entry name" value="AMINOHYDROLASE SSNA-RELATED"/>
    <property type="match status" value="1"/>
</dbReference>
<dbReference type="GO" id="GO:0050416">
    <property type="term" value="F:formimidoylglutamate deiminase activity"/>
    <property type="evidence" value="ECO:0007669"/>
    <property type="project" value="UniProtKB-EC"/>
</dbReference>
<dbReference type="Proteomes" id="UP001564626">
    <property type="component" value="Unassembled WGS sequence"/>
</dbReference>
<dbReference type="InterPro" id="IPR032466">
    <property type="entry name" value="Metal_Hydrolase"/>
</dbReference>
<dbReference type="PANTHER" id="PTHR43794:SF11">
    <property type="entry name" value="AMIDOHYDROLASE-RELATED DOMAIN-CONTAINING PROTEIN"/>
    <property type="match status" value="1"/>
</dbReference>
<gene>
    <name evidence="3" type="ORF">AB8O55_08170</name>
</gene>
<name>A0ABV4CE49_9PSEU</name>
<dbReference type="EC" id="3.5.3.13" evidence="3"/>
<keyword evidence="1 3" id="KW-0378">Hydrolase</keyword>
<evidence type="ECO:0000256" key="1">
    <source>
        <dbReference type="ARBA" id="ARBA00022801"/>
    </source>
</evidence>
<dbReference type="Pfam" id="PF01979">
    <property type="entry name" value="Amidohydro_1"/>
    <property type="match status" value="1"/>
</dbReference>
<dbReference type="NCBIfam" id="NF006681">
    <property type="entry name" value="PRK09229.1-2"/>
    <property type="match status" value="1"/>
</dbReference>
<organism evidence="3 4">
    <name type="scientific">Saccharopolyspora cebuensis</name>
    <dbReference type="NCBI Taxonomy" id="418759"/>
    <lineage>
        <taxon>Bacteria</taxon>
        <taxon>Bacillati</taxon>
        <taxon>Actinomycetota</taxon>
        <taxon>Actinomycetes</taxon>
        <taxon>Pseudonocardiales</taxon>
        <taxon>Pseudonocardiaceae</taxon>
        <taxon>Saccharopolyspora</taxon>
    </lineage>
</organism>
<feature type="domain" description="Amidohydrolase-related" evidence="2">
    <location>
        <begin position="46"/>
        <end position="406"/>
    </location>
</feature>
<dbReference type="Gene3D" id="2.30.40.10">
    <property type="entry name" value="Urease, subunit C, domain 1"/>
    <property type="match status" value="1"/>
</dbReference>
<evidence type="ECO:0000313" key="3">
    <source>
        <dbReference type="EMBL" id="MEY8039370.1"/>
    </source>
</evidence>
<reference evidence="3 4" key="1">
    <citation type="submission" date="2024-08" db="EMBL/GenBank/DDBJ databases">
        <title>Genome mining of Saccharopolyspora cebuensis PGLac3 from Nigerian medicinal plant.</title>
        <authorList>
            <person name="Ezeobiora C.E."/>
            <person name="Igbokwe N.H."/>
            <person name="Amin D.H."/>
            <person name="Mendie U.E."/>
        </authorList>
    </citation>
    <scope>NUCLEOTIDE SEQUENCE [LARGE SCALE GENOMIC DNA]</scope>
    <source>
        <strain evidence="3 4">PGLac3</strain>
    </source>
</reference>
<dbReference type="Gene3D" id="3.20.20.140">
    <property type="entry name" value="Metal-dependent hydrolases"/>
    <property type="match status" value="1"/>
</dbReference>
<keyword evidence="4" id="KW-1185">Reference proteome</keyword>
<evidence type="ECO:0000259" key="2">
    <source>
        <dbReference type="Pfam" id="PF01979"/>
    </source>
</evidence>
<accession>A0ABV4CE49</accession>